<name>A0A4S2F3D0_9ACTN</name>
<dbReference type="InterPro" id="IPR003010">
    <property type="entry name" value="C-N_Hydrolase"/>
</dbReference>
<dbReference type="InterPro" id="IPR036526">
    <property type="entry name" value="C-N_Hydrolase_sf"/>
</dbReference>
<proteinExistence type="predicted"/>
<dbReference type="InterPro" id="IPR022310">
    <property type="entry name" value="NAD/GMP_synthase"/>
</dbReference>
<dbReference type="Pfam" id="PF02540">
    <property type="entry name" value="NAD_synthase"/>
    <property type="match status" value="1"/>
</dbReference>
<dbReference type="OrthoDB" id="9760188at2"/>
<sequence>MNIALVQINATMCAYEETIARMLSAASTFERQGADLLIFPATTLTGFNPQSLLNQEGVETDIALVLDELAERASVPILVPFLFESSGQPVPEVAYIHDKKIVPLRMGASVAYLKAHGHMPEGEPVMQFVQQDTDFGVALDLEGLAAYSAGSENADVIIYLPFSGFCADDEATSMGATLGDGFYIGEATKANSWLVGVNSIGAQDEIVYSGGSFVISPWGEIAAALPNFEEAMELVEVEPLSEGPLEEPLAPAPYQRMRMIWGALTLALRDFVDKQGVRGVGLLLTGDLLTSVLAALAVDALGPMRVWGLLVPSADEDALKDARHLARNLRIHAEEVNKSDFKQAAELIDSNPLAVIRLLARAAAPQILGPGLLMLTAVDKTALALQQDPDCYHAASFAPFSDVYRTDILALASDRNGKSPVIPRSVLARLDVPRDLVADAHALSDARTLSELDSVLLSVIERGESVTDVVREGGNLEETLGILSAVGKGELSRRNCPAGPIISERALVERRTPIAIHRASSTAHVSSMPEVVAGLSTAMNNADIMSLMERLQTLAGAFEDAADPASLDLPHNLHSYLQDFASSGGFSTNGDDLWGSGLFSKN</sequence>
<keyword evidence="3" id="KW-1185">Reference proteome</keyword>
<evidence type="ECO:0000313" key="3">
    <source>
        <dbReference type="Proteomes" id="UP000310263"/>
    </source>
</evidence>
<accession>A0A4S2F3D0</accession>
<dbReference type="GO" id="GO:0006163">
    <property type="term" value="P:purine nucleotide metabolic process"/>
    <property type="evidence" value="ECO:0007669"/>
    <property type="project" value="UniProtKB-ARBA"/>
</dbReference>
<dbReference type="InterPro" id="IPR014729">
    <property type="entry name" value="Rossmann-like_a/b/a_fold"/>
</dbReference>
<organism evidence="2 3">
    <name type="scientific">Muricaecibacterium torontonense</name>
    <dbReference type="NCBI Taxonomy" id="3032871"/>
    <lineage>
        <taxon>Bacteria</taxon>
        <taxon>Bacillati</taxon>
        <taxon>Actinomycetota</taxon>
        <taxon>Coriobacteriia</taxon>
        <taxon>Coriobacteriales</taxon>
        <taxon>Atopobiaceae</taxon>
        <taxon>Muricaecibacterium</taxon>
    </lineage>
</organism>
<dbReference type="PROSITE" id="PS50263">
    <property type="entry name" value="CN_HYDROLASE"/>
    <property type="match status" value="1"/>
</dbReference>
<evidence type="ECO:0000313" key="2">
    <source>
        <dbReference type="EMBL" id="TGY63466.1"/>
    </source>
</evidence>
<gene>
    <name evidence="2" type="ORF">E5334_02930</name>
</gene>
<dbReference type="Gene3D" id="3.40.50.620">
    <property type="entry name" value="HUPs"/>
    <property type="match status" value="1"/>
</dbReference>
<dbReference type="Gene3D" id="3.60.110.10">
    <property type="entry name" value="Carbon-nitrogen hydrolase"/>
    <property type="match status" value="1"/>
</dbReference>
<dbReference type="SUPFAM" id="SSF56317">
    <property type="entry name" value="Carbon-nitrogen hydrolase"/>
    <property type="match status" value="1"/>
</dbReference>
<comment type="caution">
    <text evidence="2">The sequence shown here is derived from an EMBL/GenBank/DDBJ whole genome shotgun (WGS) entry which is preliminary data.</text>
</comment>
<dbReference type="AlphaFoldDB" id="A0A4S2F3D0"/>
<dbReference type="Gene3D" id="1.10.10.1510">
    <property type="match status" value="1"/>
</dbReference>
<evidence type="ECO:0000259" key="1">
    <source>
        <dbReference type="PROSITE" id="PS50263"/>
    </source>
</evidence>
<feature type="domain" description="CN hydrolase" evidence="1">
    <location>
        <begin position="1"/>
        <end position="239"/>
    </location>
</feature>
<reference evidence="2 3" key="1">
    <citation type="submission" date="2019-04" db="EMBL/GenBank/DDBJ databases">
        <title>Microbes associate with the intestines of laboratory mice.</title>
        <authorList>
            <person name="Navarre W."/>
            <person name="Wong E."/>
            <person name="Huang K."/>
            <person name="Tropini C."/>
            <person name="Ng K."/>
            <person name="Yu B."/>
        </authorList>
    </citation>
    <scope>NUCLEOTIDE SEQUENCE [LARGE SCALE GENOMIC DNA]</scope>
    <source>
        <strain evidence="2 3">NM07_P-09</strain>
    </source>
</reference>
<dbReference type="SUPFAM" id="SSF52402">
    <property type="entry name" value="Adenine nucleotide alpha hydrolases-like"/>
    <property type="match status" value="1"/>
</dbReference>
<dbReference type="Proteomes" id="UP000310263">
    <property type="component" value="Unassembled WGS sequence"/>
</dbReference>
<dbReference type="EMBL" id="SRYE01000001">
    <property type="protein sequence ID" value="TGY63466.1"/>
    <property type="molecule type" value="Genomic_DNA"/>
</dbReference>
<dbReference type="RefSeq" id="WP_136012091.1">
    <property type="nucleotide sequence ID" value="NZ_SRYE01000001.1"/>
</dbReference>
<protein>
    <recommendedName>
        <fullName evidence="1">CN hydrolase domain-containing protein</fullName>
    </recommendedName>
</protein>
<dbReference type="Pfam" id="PF00795">
    <property type="entry name" value="CN_hydrolase"/>
    <property type="match status" value="1"/>
</dbReference>